<feature type="compositionally biased region" description="Low complexity" evidence="2">
    <location>
        <begin position="327"/>
        <end position="337"/>
    </location>
</feature>
<dbReference type="Proteomes" id="UP000724874">
    <property type="component" value="Unassembled WGS sequence"/>
</dbReference>
<dbReference type="AlphaFoldDB" id="A0A9P5NN91"/>
<dbReference type="PROSITE" id="PS50966">
    <property type="entry name" value="ZF_SWIM"/>
    <property type="match status" value="1"/>
</dbReference>
<feature type="compositionally biased region" description="Polar residues" evidence="2">
    <location>
        <begin position="350"/>
        <end position="365"/>
    </location>
</feature>
<evidence type="ECO:0000259" key="3">
    <source>
        <dbReference type="PROSITE" id="PS50966"/>
    </source>
</evidence>
<evidence type="ECO:0000256" key="1">
    <source>
        <dbReference type="PROSITE-ProRule" id="PRU00325"/>
    </source>
</evidence>
<feature type="domain" description="SWIM-type" evidence="3">
    <location>
        <begin position="236"/>
        <end position="271"/>
    </location>
</feature>
<dbReference type="GO" id="GO:0008270">
    <property type="term" value="F:zinc ion binding"/>
    <property type="evidence" value="ECO:0007669"/>
    <property type="project" value="UniProtKB-KW"/>
</dbReference>
<proteinExistence type="predicted"/>
<evidence type="ECO:0000256" key="2">
    <source>
        <dbReference type="SAM" id="MobiDB-lite"/>
    </source>
</evidence>
<keyword evidence="1" id="KW-0862">Zinc</keyword>
<gene>
    <name evidence="4" type="ORF">CPB84DRAFT_1848321</name>
</gene>
<name>A0A9P5NN91_GYMJU</name>
<accession>A0A9P5NN91</accession>
<organism evidence="4 5">
    <name type="scientific">Gymnopilus junonius</name>
    <name type="common">Spectacular rustgill mushroom</name>
    <name type="synonym">Gymnopilus spectabilis subsp. junonius</name>
    <dbReference type="NCBI Taxonomy" id="109634"/>
    <lineage>
        <taxon>Eukaryota</taxon>
        <taxon>Fungi</taxon>
        <taxon>Dikarya</taxon>
        <taxon>Basidiomycota</taxon>
        <taxon>Agaricomycotina</taxon>
        <taxon>Agaricomycetes</taxon>
        <taxon>Agaricomycetidae</taxon>
        <taxon>Agaricales</taxon>
        <taxon>Agaricineae</taxon>
        <taxon>Hymenogastraceae</taxon>
        <taxon>Gymnopilus</taxon>
    </lineage>
</organism>
<sequence length="375" mass="42240">MIEKKEYHGMQDMDPKTINVQYHLLPMDNTTLYRKFSRRLGVDTRKLPQYNIDDWLDPSSSDYCPEIANAIFYYAAHSEAGEHFKVCILTPEMKEAAWKYIHHSQLILDGTFGICTLHLLLFIALGRDENGKGVPVAFFLFSAPAGNQAMHAGYNTDILEELIIKWKMYLGKHSTTHEFFMPFVAITDTDTKECGALLRREKQRSTAICWWSIDPVQMQALNSLYSILCFLQPEVYDIHIHHSGIAQCTCLDFISRGGACKHLHGTRLLIEGWIKSGQELPFTFPNSPPPALPHLSFDPVDIQSLRGDMTTFSNQETGESQEDDSRSSSGSDSSPDLSLEEYHKEASKTYPGSGTSTAQHFTISNLYPGAKADSI</sequence>
<dbReference type="InterPro" id="IPR007527">
    <property type="entry name" value="Znf_SWIM"/>
</dbReference>
<protein>
    <recommendedName>
        <fullName evidence="3">SWIM-type domain-containing protein</fullName>
    </recommendedName>
</protein>
<dbReference type="EMBL" id="JADNYJ010000061">
    <property type="protein sequence ID" value="KAF8895752.1"/>
    <property type="molecule type" value="Genomic_DNA"/>
</dbReference>
<reference evidence="4" key="1">
    <citation type="submission" date="2020-11" db="EMBL/GenBank/DDBJ databases">
        <authorList>
            <consortium name="DOE Joint Genome Institute"/>
            <person name="Ahrendt S."/>
            <person name="Riley R."/>
            <person name="Andreopoulos W."/>
            <person name="LaButti K."/>
            <person name="Pangilinan J."/>
            <person name="Ruiz-duenas F.J."/>
            <person name="Barrasa J.M."/>
            <person name="Sanchez-Garcia M."/>
            <person name="Camarero S."/>
            <person name="Miyauchi S."/>
            <person name="Serrano A."/>
            <person name="Linde D."/>
            <person name="Babiker R."/>
            <person name="Drula E."/>
            <person name="Ayuso-Fernandez I."/>
            <person name="Pacheco R."/>
            <person name="Padilla G."/>
            <person name="Ferreira P."/>
            <person name="Barriuso J."/>
            <person name="Kellner H."/>
            <person name="Castanera R."/>
            <person name="Alfaro M."/>
            <person name="Ramirez L."/>
            <person name="Pisabarro A.G."/>
            <person name="Kuo A."/>
            <person name="Tritt A."/>
            <person name="Lipzen A."/>
            <person name="He G."/>
            <person name="Yan M."/>
            <person name="Ng V."/>
            <person name="Cullen D."/>
            <person name="Martin F."/>
            <person name="Rosso M.-N."/>
            <person name="Henrissat B."/>
            <person name="Hibbett D."/>
            <person name="Martinez A.T."/>
            <person name="Grigoriev I.V."/>
        </authorList>
    </citation>
    <scope>NUCLEOTIDE SEQUENCE</scope>
    <source>
        <strain evidence="4">AH 44721</strain>
    </source>
</reference>
<dbReference type="OrthoDB" id="2422225at2759"/>
<feature type="region of interest" description="Disordered" evidence="2">
    <location>
        <begin position="312"/>
        <end position="375"/>
    </location>
</feature>
<evidence type="ECO:0000313" key="5">
    <source>
        <dbReference type="Proteomes" id="UP000724874"/>
    </source>
</evidence>
<keyword evidence="1" id="KW-0863">Zinc-finger</keyword>
<keyword evidence="1" id="KW-0479">Metal-binding</keyword>
<evidence type="ECO:0000313" key="4">
    <source>
        <dbReference type="EMBL" id="KAF8895752.1"/>
    </source>
</evidence>
<comment type="caution">
    <text evidence="4">The sequence shown here is derived from an EMBL/GenBank/DDBJ whole genome shotgun (WGS) entry which is preliminary data.</text>
</comment>
<keyword evidence="5" id="KW-1185">Reference proteome</keyword>